<keyword evidence="2" id="KW-1185">Reference proteome</keyword>
<protein>
    <recommendedName>
        <fullName evidence="3">Plastid lipid-associated protein/fibrillin conserved domain-containing protein</fullName>
    </recommendedName>
</protein>
<organism evidence="1 2">
    <name type="scientific">Elliptochloris bilobata</name>
    <dbReference type="NCBI Taxonomy" id="381761"/>
    <lineage>
        <taxon>Eukaryota</taxon>
        <taxon>Viridiplantae</taxon>
        <taxon>Chlorophyta</taxon>
        <taxon>core chlorophytes</taxon>
        <taxon>Trebouxiophyceae</taxon>
        <taxon>Trebouxiophyceae incertae sedis</taxon>
        <taxon>Elliptochloris clade</taxon>
        <taxon>Elliptochloris</taxon>
    </lineage>
</organism>
<comment type="caution">
    <text evidence="1">The sequence shown here is derived from an EMBL/GenBank/DDBJ whole genome shotgun (WGS) entry which is preliminary data.</text>
</comment>
<sequence>MLALEKHFKQTSKSTDWLPRLDGAWQLVFSAPNKTVPAWSYVPVNEDAMFDAGARTISLASDLGPFHFDFTGDFAWDAQTQVMEFGFTRLLLDAFGRRLLERPISIKRKTYSYFLLEEGADAIIACARSSAGSLTLMKRRR</sequence>
<dbReference type="AlphaFoldDB" id="A0AAW1QW36"/>
<evidence type="ECO:0000313" key="2">
    <source>
        <dbReference type="Proteomes" id="UP001445335"/>
    </source>
</evidence>
<name>A0AAW1QW36_9CHLO</name>
<reference evidence="1 2" key="1">
    <citation type="journal article" date="2024" name="Nat. Commun.">
        <title>Phylogenomics reveals the evolutionary origins of lichenization in chlorophyte algae.</title>
        <authorList>
            <person name="Puginier C."/>
            <person name="Libourel C."/>
            <person name="Otte J."/>
            <person name="Skaloud P."/>
            <person name="Haon M."/>
            <person name="Grisel S."/>
            <person name="Petersen M."/>
            <person name="Berrin J.G."/>
            <person name="Delaux P.M."/>
            <person name="Dal Grande F."/>
            <person name="Keller J."/>
        </authorList>
    </citation>
    <scope>NUCLEOTIDE SEQUENCE [LARGE SCALE GENOMIC DNA]</scope>
    <source>
        <strain evidence="1 2">SAG 245.80</strain>
    </source>
</reference>
<evidence type="ECO:0008006" key="3">
    <source>
        <dbReference type="Google" id="ProtNLM"/>
    </source>
</evidence>
<gene>
    <name evidence="1" type="ORF">WJX81_006801</name>
</gene>
<dbReference type="Proteomes" id="UP001445335">
    <property type="component" value="Unassembled WGS sequence"/>
</dbReference>
<evidence type="ECO:0000313" key="1">
    <source>
        <dbReference type="EMBL" id="KAK9825661.1"/>
    </source>
</evidence>
<accession>A0AAW1QW36</accession>
<proteinExistence type="predicted"/>
<dbReference type="EMBL" id="JALJOU010000072">
    <property type="protein sequence ID" value="KAK9825661.1"/>
    <property type="molecule type" value="Genomic_DNA"/>
</dbReference>